<accession>A0A0D5CG69</accession>
<feature type="compositionally biased region" description="Basic and acidic residues" evidence="1">
    <location>
        <begin position="8"/>
        <end position="19"/>
    </location>
</feature>
<gene>
    <name evidence="2" type="ORF">VO01_03050</name>
</gene>
<dbReference type="HOGENOM" id="CLU_1048466_0_0_11"/>
<feature type="region of interest" description="Disordered" evidence="1">
    <location>
        <begin position="8"/>
        <end position="29"/>
    </location>
</feature>
<protein>
    <submittedName>
        <fullName evidence="2">Uncharacterized protein</fullName>
    </submittedName>
</protein>
<dbReference type="EMBL" id="CP011043">
    <property type="protein sequence ID" value="AJW78237.1"/>
    <property type="molecule type" value="Genomic_DNA"/>
</dbReference>
<feature type="compositionally biased region" description="Acidic residues" evidence="1">
    <location>
        <begin position="20"/>
        <end position="29"/>
    </location>
</feature>
<organism evidence="2 3">
    <name type="scientific">Clavibacter michiganensis subsp. insidiosus</name>
    <dbReference type="NCBI Taxonomy" id="33014"/>
    <lineage>
        <taxon>Bacteria</taxon>
        <taxon>Bacillati</taxon>
        <taxon>Actinomycetota</taxon>
        <taxon>Actinomycetes</taxon>
        <taxon>Micrococcales</taxon>
        <taxon>Microbacteriaceae</taxon>
        <taxon>Clavibacter</taxon>
    </lineage>
</organism>
<dbReference type="PATRIC" id="fig|33014.5.peg.642"/>
<proteinExistence type="predicted"/>
<evidence type="ECO:0000256" key="1">
    <source>
        <dbReference type="SAM" id="MobiDB-lite"/>
    </source>
</evidence>
<sequence>MLVERLVHAEAHGRERADGEGDPVGDEPVDERGILEAAHPVVHPFHAQQIERLVDVGRRPLLARVRDRVQAELTGAREDVDEQRRRVADLGGVEPDGEQLVGATGDGLEGRHRLLHRPVAEEAEDQAARDAVAHARVAERVEEAVEHVVDGDAAGRVRLRVERHLDVPDPVGRGPLQVRGREVVEVAAGAEDRGARVVEVEERLQVGEGVARAEVLDARVRQVDAVALGQLEHQLRFERPLDVQVQLGGGRERGDHPSTVTGARS</sequence>
<evidence type="ECO:0000313" key="3">
    <source>
        <dbReference type="Proteomes" id="UP000032604"/>
    </source>
</evidence>
<reference evidence="2 3" key="1">
    <citation type="journal article" date="2015" name="Genome Announc.">
        <title>Complete Genome Sequence of Clavibacter michiganensis subsp. insidiosus R1-1 Using PacBio Single-Molecule Real-Time Technology.</title>
        <authorList>
            <person name="Lu Y."/>
            <person name="Samac D.A."/>
            <person name="Glazebrook J."/>
            <person name="Ishimaru C.A."/>
        </authorList>
    </citation>
    <scope>NUCLEOTIDE SEQUENCE [LARGE SCALE GENOMIC DNA]</scope>
    <source>
        <strain evidence="2 3">R1-1</strain>
    </source>
</reference>
<name>A0A0D5CG69_9MICO</name>
<evidence type="ECO:0000313" key="2">
    <source>
        <dbReference type="EMBL" id="AJW78237.1"/>
    </source>
</evidence>
<dbReference type="KEGG" id="cmh:VO01_03050"/>
<dbReference type="Proteomes" id="UP000032604">
    <property type="component" value="Chromosome"/>
</dbReference>
<dbReference type="AlphaFoldDB" id="A0A0D5CG69"/>